<gene>
    <name evidence="1" type="ORF">BV25DRAFT_545290</name>
</gene>
<organism evidence="1 2">
    <name type="scientific">Artomyces pyxidatus</name>
    <dbReference type="NCBI Taxonomy" id="48021"/>
    <lineage>
        <taxon>Eukaryota</taxon>
        <taxon>Fungi</taxon>
        <taxon>Dikarya</taxon>
        <taxon>Basidiomycota</taxon>
        <taxon>Agaricomycotina</taxon>
        <taxon>Agaricomycetes</taxon>
        <taxon>Russulales</taxon>
        <taxon>Auriscalpiaceae</taxon>
        <taxon>Artomyces</taxon>
    </lineage>
</organism>
<comment type="caution">
    <text evidence="1">The sequence shown here is derived from an EMBL/GenBank/DDBJ whole genome shotgun (WGS) entry which is preliminary data.</text>
</comment>
<reference evidence="1" key="1">
    <citation type="submission" date="2021-03" db="EMBL/GenBank/DDBJ databases">
        <authorList>
            <consortium name="DOE Joint Genome Institute"/>
            <person name="Ahrendt S."/>
            <person name="Looney B.P."/>
            <person name="Miyauchi S."/>
            <person name="Morin E."/>
            <person name="Drula E."/>
            <person name="Courty P.E."/>
            <person name="Chicoki N."/>
            <person name="Fauchery L."/>
            <person name="Kohler A."/>
            <person name="Kuo A."/>
            <person name="Labutti K."/>
            <person name="Pangilinan J."/>
            <person name="Lipzen A."/>
            <person name="Riley R."/>
            <person name="Andreopoulos W."/>
            <person name="He G."/>
            <person name="Johnson J."/>
            <person name="Barry K.W."/>
            <person name="Grigoriev I.V."/>
            <person name="Nagy L."/>
            <person name="Hibbett D."/>
            <person name="Henrissat B."/>
            <person name="Matheny P.B."/>
            <person name="Labbe J."/>
            <person name="Martin F."/>
        </authorList>
    </citation>
    <scope>NUCLEOTIDE SEQUENCE</scope>
    <source>
        <strain evidence="1">HHB10654</strain>
    </source>
</reference>
<keyword evidence="2" id="KW-1185">Reference proteome</keyword>
<protein>
    <submittedName>
        <fullName evidence="1">Uncharacterized protein</fullName>
    </submittedName>
</protein>
<sequence>MSDSGRVLISDREPCPPQYLSPLYRPHGKYSNTLGLRLHSWDQGEFLGCGKASTVHLRHGILRGESITFVSKIWRGWEGLHTEIYLYAHPRCLRPLQGVCVPHIIGVFETDAGIANVAMELPHAAAWRTADVDLPRRDKLAIIQAYAKIHAQGVLHGAVLLNHMLVGFDGKVTIVNFRRASCLSPNKLVGLKACSIDDFAIEMRHVKFLLDFDGAREREYRLATKQCTRKTDCQDCISPYSGINEEHYFQESTLREWEAQESDCESGRSLFIVHDNNPITVPRPSLPLVLDSCMIPRGPAITRESSPTSSANDDEVEKLLELTPATPEPGSSFTASNDDCHAPPLAMHVPVAHDITERGYADDNLRTLEQPEESLRTAARPRKRGREVEDDDEPYSKKARLHVDMYQDCLSLDTLSENSASTIGTVSKSPSSSFSTLTRVRASPAASSRDVDDGLFNDDSCLVGSDSAECSSRLDRVIRGPLLPSFGISPSSDDPSSSHGSDTSSYGDDLATPIDDSRWSAFNHRRRSVVDDAGVGNLGLTTHDGIQYVDGLPVHRNHSYHVSEWVQLPEGTSLMTSKVLPMSIVLIDERMQSTAYQVAPDVYESVYTCIATRPEPRAASEDFKASTSGRKRTRWEEGDDTLEINPNKRRRKHLIHAGI</sequence>
<evidence type="ECO:0000313" key="1">
    <source>
        <dbReference type="EMBL" id="KAI0068257.1"/>
    </source>
</evidence>
<dbReference type="EMBL" id="MU277188">
    <property type="protein sequence ID" value="KAI0068257.1"/>
    <property type="molecule type" value="Genomic_DNA"/>
</dbReference>
<name>A0ACB8TIJ2_9AGAM</name>
<evidence type="ECO:0000313" key="2">
    <source>
        <dbReference type="Proteomes" id="UP000814140"/>
    </source>
</evidence>
<proteinExistence type="predicted"/>
<reference evidence="1" key="2">
    <citation type="journal article" date="2022" name="New Phytol.">
        <title>Evolutionary transition to the ectomycorrhizal habit in the genomes of a hyperdiverse lineage of mushroom-forming fungi.</title>
        <authorList>
            <person name="Looney B."/>
            <person name="Miyauchi S."/>
            <person name="Morin E."/>
            <person name="Drula E."/>
            <person name="Courty P.E."/>
            <person name="Kohler A."/>
            <person name="Kuo A."/>
            <person name="LaButti K."/>
            <person name="Pangilinan J."/>
            <person name="Lipzen A."/>
            <person name="Riley R."/>
            <person name="Andreopoulos W."/>
            <person name="He G."/>
            <person name="Johnson J."/>
            <person name="Nolan M."/>
            <person name="Tritt A."/>
            <person name="Barry K.W."/>
            <person name="Grigoriev I.V."/>
            <person name="Nagy L.G."/>
            <person name="Hibbett D."/>
            <person name="Henrissat B."/>
            <person name="Matheny P.B."/>
            <person name="Labbe J."/>
            <person name="Martin F.M."/>
        </authorList>
    </citation>
    <scope>NUCLEOTIDE SEQUENCE</scope>
    <source>
        <strain evidence="1">HHB10654</strain>
    </source>
</reference>
<accession>A0ACB8TIJ2</accession>
<dbReference type="Proteomes" id="UP000814140">
    <property type="component" value="Unassembled WGS sequence"/>
</dbReference>